<reference evidence="2" key="2">
    <citation type="submission" date="2021-04" db="EMBL/GenBank/DDBJ databases">
        <authorList>
            <person name="Gilroy R."/>
        </authorList>
    </citation>
    <scope>NUCLEOTIDE SEQUENCE</scope>
    <source>
        <strain evidence="2">CHK188-4685</strain>
    </source>
</reference>
<dbReference type="Gene3D" id="1.20.1290.10">
    <property type="entry name" value="AhpD-like"/>
    <property type="match status" value="1"/>
</dbReference>
<protein>
    <submittedName>
        <fullName evidence="2">Carboxymuconolactone decarboxylase family protein</fullName>
    </submittedName>
</protein>
<evidence type="ECO:0000313" key="3">
    <source>
        <dbReference type="Proteomes" id="UP000886804"/>
    </source>
</evidence>
<dbReference type="Pfam" id="PF02627">
    <property type="entry name" value="CMD"/>
    <property type="match status" value="1"/>
</dbReference>
<organism evidence="2 3">
    <name type="scientific">Candidatus Enterocloster faecavium</name>
    <dbReference type="NCBI Taxonomy" id="2838560"/>
    <lineage>
        <taxon>Bacteria</taxon>
        <taxon>Bacillati</taxon>
        <taxon>Bacillota</taxon>
        <taxon>Clostridia</taxon>
        <taxon>Lachnospirales</taxon>
        <taxon>Lachnospiraceae</taxon>
        <taxon>Enterocloster</taxon>
    </lineage>
</organism>
<reference evidence="2" key="1">
    <citation type="journal article" date="2021" name="PeerJ">
        <title>Extensive microbial diversity within the chicken gut microbiome revealed by metagenomics and culture.</title>
        <authorList>
            <person name="Gilroy R."/>
            <person name="Ravi A."/>
            <person name="Getino M."/>
            <person name="Pursley I."/>
            <person name="Horton D.L."/>
            <person name="Alikhan N.F."/>
            <person name="Baker D."/>
            <person name="Gharbi K."/>
            <person name="Hall N."/>
            <person name="Watson M."/>
            <person name="Adriaenssens E.M."/>
            <person name="Foster-Nyarko E."/>
            <person name="Jarju S."/>
            <person name="Secka A."/>
            <person name="Antonio M."/>
            <person name="Oren A."/>
            <person name="Chaudhuri R.R."/>
            <person name="La Ragione R."/>
            <person name="Hildebrand F."/>
            <person name="Pallen M.J."/>
        </authorList>
    </citation>
    <scope>NUCLEOTIDE SEQUENCE</scope>
    <source>
        <strain evidence="2">CHK188-4685</strain>
    </source>
</reference>
<evidence type="ECO:0000313" key="2">
    <source>
        <dbReference type="EMBL" id="HJB08126.1"/>
    </source>
</evidence>
<dbReference type="Proteomes" id="UP000886804">
    <property type="component" value="Unassembled WGS sequence"/>
</dbReference>
<feature type="domain" description="Carboxymuconolactone decarboxylase-like" evidence="1">
    <location>
        <begin position="52"/>
        <end position="116"/>
    </location>
</feature>
<sequence length="125" mass="13974">MKQTDETKIREAREQLEILKEQRGGSVLSIHKKMANDPKLLKAFSQQFAICKQDIEEIPPKYMELMLMIMGCAAGNEVTIKTHGELAMKKGATLGEVGEALRLVFFYFGASAVIPGVQLFEEVIE</sequence>
<dbReference type="InterPro" id="IPR029032">
    <property type="entry name" value="AhpD-like"/>
</dbReference>
<dbReference type="EMBL" id="DWYS01000116">
    <property type="protein sequence ID" value="HJB08126.1"/>
    <property type="molecule type" value="Genomic_DNA"/>
</dbReference>
<name>A0A9D2L936_9FIRM</name>
<proteinExistence type="predicted"/>
<dbReference type="InterPro" id="IPR003779">
    <property type="entry name" value="CMD-like"/>
</dbReference>
<accession>A0A9D2L936</accession>
<gene>
    <name evidence="2" type="ORF">H9716_09755</name>
</gene>
<comment type="caution">
    <text evidence="2">The sequence shown here is derived from an EMBL/GenBank/DDBJ whole genome shotgun (WGS) entry which is preliminary data.</text>
</comment>
<dbReference type="GO" id="GO:0051920">
    <property type="term" value="F:peroxiredoxin activity"/>
    <property type="evidence" value="ECO:0007669"/>
    <property type="project" value="InterPro"/>
</dbReference>
<evidence type="ECO:0000259" key="1">
    <source>
        <dbReference type="Pfam" id="PF02627"/>
    </source>
</evidence>
<dbReference type="AlphaFoldDB" id="A0A9D2L936"/>
<dbReference type="SUPFAM" id="SSF69118">
    <property type="entry name" value="AhpD-like"/>
    <property type="match status" value="1"/>
</dbReference>